<dbReference type="InterPro" id="IPR006119">
    <property type="entry name" value="Resolv_N"/>
</dbReference>
<sequence>MIVGYARVSTTDQDNTIQTDALTAAGAEKVFAERKSGTTAINRDQLHAAIDFVREGDTLICTRLDRLARSAQDLLTIIQTLADKGVGFRCAEQAGVDTTTISGKLTLTILAAVAEFETAIRKERQLEGIAAAKAKGTVYKGRQPSIDVAKVRDMRASGHGPAAIAKAMGITRQSVYRVTKEG</sequence>
<proteinExistence type="inferred from homology"/>
<evidence type="ECO:0000256" key="2">
    <source>
        <dbReference type="ARBA" id="ARBA00022908"/>
    </source>
</evidence>
<evidence type="ECO:0000313" key="9">
    <source>
        <dbReference type="EMBL" id="PTW45598.1"/>
    </source>
</evidence>
<dbReference type="GeneID" id="91006911"/>
<dbReference type="SUPFAM" id="SSF46689">
    <property type="entry name" value="Homeodomain-like"/>
    <property type="match status" value="1"/>
</dbReference>
<dbReference type="FunFam" id="3.40.50.1390:FF:000001">
    <property type="entry name" value="DNA recombinase"/>
    <property type="match status" value="1"/>
</dbReference>
<evidence type="ECO:0000259" key="8">
    <source>
        <dbReference type="PROSITE" id="PS51736"/>
    </source>
</evidence>
<dbReference type="EMBL" id="QAYE01000007">
    <property type="protein sequence ID" value="PTW45598.1"/>
    <property type="molecule type" value="Genomic_DNA"/>
</dbReference>
<protein>
    <submittedName>
        <fullName evidence="9">DNA invertase Pin-like site-specific DNA recombinase</fullName>
    </submittedName>
</protein>
<dbReference type="GO" id="GO:0015074">
    <property type="term" value="P:DNA integration"/>
    <property type="evidence" value="ECO:0007669"/>
    <property type="project" value="UniProtKB-KW"/>
</dbReference>
<dbReference type="AlphaFoldDB" id="A0A2T5U276"/>
<dbReference type="SMART" id="SM00857">
    <property type="entry name" value="Resolvase"/>
    <property type="match status" value="1"/>
</dbReference>
<feature type="active site" description="O-(5'-phospho-DNA)-serine intermediate" evidence="6 7">
    <location>
        <position position="9"/>
    </location>
</feature>
<accession>A0A2T5U276</accession>
<reference evidence="9 10" key="1">
    <citation type="submission" date="2018-04" db="EMBL/GenBank/DDBJ databases">
        <title>Genomic Encyclopedia of Type Strains, Phase III (KMG-III): the genomes of soil and plant-associated and newly described type strains.</title>
        <authorList>
            <person name="Whitman W."/>
        </authorList>
    </citation>
    <scope>NUCLEOTIDE SEQUENCE [LARGE SCALE GENOMIC DNA]</scope>
    <source>
        <strain evidence="9 10">MA-olki</strain>
    </source>
</reference>
<evidence type="ECO:0000313" key="10">
    <source>
        <dbReference type="Proteomes" id="UP000244013"/>
    </source>
</evidence>
<evidence type="ECO:0000256" key="6">
    <source>
        <dbReference type="PIRSR" id="PIRSR606118-50"/>
    </source>
</evidence>
<dbReference type="SUPFAM" id="SSF53041">
    <property type="entry name" value="Resolvase-like"/>
    <property type="match status" value="1"/>
</dbReference>
<evidence type="ECO:0000256" key="3">
    <source>
        <dbReference type="ARBA" id="ARBA00023100"/>
    </source>
</evidence>
<dbReference type="Proteomes" id="UP000244013">
    <property type="component" value="Unassembled WGS sequence"/>
</dbReference>
<dbReference type="InterPro" id="IPR006118">
    <property type="entry name" value="Recombinase_CS"/>
</dbReference>
<dbReference type="InterPro" id="IPR006120">
    <property type="entry name" value="Resolvase_HTH_dom"/>
</dbReference>
<dbReference type="PROSITE" id="PS00398">
    <property type="entry name" value="RECOMBINASES_2"/>
    <property type="match status" value="1"/>
</dbReference>
<evidence type="ECO:0000256" key="1">
    <source>
        <dbReference type="ARBA" id="ARBA00009913"/>
    </source>
</evidence>
<dbReference type="GO" id="GO:0003677">
    <property type="term" value="F:DNA binding"/>
    <property type="evidence" value="ECO:0007669"/>
    <property type="project" value="UniProtKB-KW"/>
</dbReference>
<feature type="domain" description="Resolvase/invertase-type recombinase catalytic" evidence="8">
    <location>
        <begin position="1"/>
        <end position="136"/>
    </location>
</feature>
<keyword evidence="4" id="KW-0238">DNA-binding</keyword>
<dbReference type="Gene3D" id="1.10.10.60">
    <property type="entry name" value="Homeodomain-like"/>
    <property type="match status" value="1"/>
</dbReference>
<dbReference type="OrthoDB" id="114045at2"/>
<keyword evidence="3" id="KW-0230">DNA invertase</keyword>
<gene>
    <name evidence="9" type="ORF">C8J25_107283</name>
</gene>
<comment type="similarity">
    <text evidence="1">Belongs to the site-specific recombinase resolvase family.</text>
</comment>
<dbReference type="InterPro" id="IPR036162">
    <property type="entry name" value="Resolvase-like_N_sf"/>
</dbReference>
<dbReference type="InterPro" id="IPR050639">
    <property type="entry name" value="SSR_resolvase"/>
</dbReference>
<keyword evidence="2" id="KW-0229">DNA integration</keyword>
<organism evidence="9 10">
    <name type="scientific">Sphingomonas faeni</name>
    <dbReference type="NCBI Taxonomy" id="185950"/>
    <lineage>
        <taxon>Bacteria</taxon>
        <taxon>Pseudomonadati</taxon>
        <taxon>Pseudomonadota</taxon>
        <taxon>Alphaproteobacteria</taxon>
        <taxon>Sphingomonadales</taxon>
        <taxon>Sphingomonadaceae</taxon>
        <taxon>Sphingomonas</taxon>
    </lineage>
</organism>
<dbReference type="Pfam" id="PF00239">
    <property type="entry name" value="Resolvase"/>
    <property type="match status" value="1"/>
</dbReference>
<comment type="caution">
    <text evidence="9">The sequence shown here is derived from an EMBL/GenBank/DDBJ whole genome shotgun (WGS) entry which is preliminary data.</text>
</comment>
<dbReference type="PROSITE" id="PS00397">
    <property type="entry name" value="RECOMBINASES_1"/>
    <property type="match status" value="1"/>
</dbReference>
<dbReference type="PANTHER" id="PTHR30461">
    <property type="entry name" value="DNA-INVERTASE FROM LAMBDOID PROPHAGE"/>
    <property type="match status" value="1"/>
</dbReference>
<keyword evidence="5" id="KW-0233">DNA recombination</keyword>
<dbReference type="InterPro" id="IPR009057">
    <property type="entry name" value="Homeodomain-like_sf"/>
</dbReference>
<dbReference type="PANTHER" id="PTHR30461:SF26">
    <property type="entry name" value="RESOLVASE HOMOLOG YNEB"/>
    <property type="match status" value="1"/>
</dbReference>
<dbReference type="Gene3D" id="3.40.50.1390">
    <property type="entry name" value="Resolvase, N-terminal catalytic domain"/>
    <property type="match status" value="1"/>
</dbReference>
<dbReference type="CDD" id="cd03768">
    <property type="entry name" value="SR_ResInv"/>
    <property type="match status" value="1"/>
</dbReference>
<dbReference type="PROSITE" id="PS51736">
    <property type="entry name" value="RECOMBINASES_3"/>
    <property type="match status" value="1"/>
</dbReference>
<evidence type="ECO:0000256" key="5">
    <source>
        <dbReference type="ARBA" id="ARBA00023172"/>
    </source>
</evidence>
<name>A0A2T5U276_9SPHN</name>
<dbReference type="GO" id="GO:0000150">
    <property type="term" value="F:DNA strand exchange activity"/>
    <property type="evidence" value="ECO:0007669"/>
    <property type="project" value="UniProtKB-KW"/>
</dbReference>
<evidence type="ECO:0000256" key="7">
    <source>
        <dbReference type="PROSITE-ProRule" id="PRU10137"/>
    </source>
</evidence>
<evidence type="ECO:0000256" key="4">
    <source>
        <dbReference type="ARBA" id="ARBA00023125"/>
    </source>
</evidence>
<dbReference type="Pfam" id="PF02796">
    <property type="entry name" value="HTH_7"/>
    <property type="match status" value="1"/>
</dbReference>
<dbReference type="RefSeq" id="WP_107955010.1">
    <property type="nucleotide sequence ID" value="NZ_QAYE01000007.1"/>
</dbReference>